<protein>
    <submittedName>
        <fullName evidence="1">Uncharacterized protein</fullName>
    </submittedName>
</protein>
<sequence length="69" mass="8332">MYLILKLCQNIKINLHIIYPLKIFNFFTDNKTFIYTYMHLCINIYINDVKPKIRGVYLLIIFIKSKKSS</sequence>
<accession>A0A0J7FI54</accession>
<reference evidence="1 2" key="1">
    <citation type="submission" date="2017-09" db="EMBL/GenBank/DDBJ databases">
        <title>Large-scale bioinformatics analysis of Bacillus genomes uncovers conserved roles of natural products in bacterial physiology.</title>
        <authorList>
            <consortium name="Agbiome Team Llc"/>
            <person name="Bleich R.M."/>
            <person name="Grubbs K.J."/>
            <person name="Santa Maria K.C."/>
            <person name="Allen S.E."/>
            <person name="Farag S."/>
            <person name="Shank E.A."/>
            <person name="Bowers A."/>
        </authorList>
    </citation>
    <scope>NUCLEOTIDE SEQUENCE [LARGE SCALE GENOMIC DNA]</scope>
    <source>
        <strain evidence="1 2">AFS025165</strain>
    </source>
</reference>
<dbReference type="EMBL" id="NTQT01000044">
    <property type="protein sequence ID" value="PFC69998.1"/>
    <property type="molecule type" value="Genomic_DNA"/>
</dbReference>
<evidence type="ECO:0000313" key="1">
    <source>
        <dbReference type="EMBL" id="PFC69998.1"/>
    </source>
</evidence>
<organism evidence="1 2">
    <name type="scientific">Bacillus cereus</name>
    <dbReference type="NCBI Taxonomy" id="1396"/>
    <lineage>
        <taxon>Bacteria</taxon>
        <taxon>Bacillati</taxon>
        <taxon>Bacillota</taxon>
        <taxon>Bacilli</taxon>
        <taxon>Bacillales</taxon>
        <taxon>Bacillaceae</taxon>
        <taxon>Bacillus</taxon>
        <taxon>Bacillus cereus group</taxon>
    </lineage>
</organism>
<dbReference type="Proteomes" id="UP000220226">
    <property type="component" value="Unassembled WGS sequence"/>
</dbReference>
<gene>
    <name evidence="1" type="ORF">CN290_27655</name>
</gene>
<dbReference type="AlphaFoldDB" id="A0A0J7FI54"/>
<evidence type="ECO:0000313" key="2">
    <source>
        <dbReference type="Proteomes" id="UP000220226"/>
    </source>
</evidence>
<name>A0A0J7FI54_BACCE</name>
<proteinExistence type="predicted"/>
<comment type="caution">
    <text evidence="1">The sequence shown here is derived from an EMBL/GenBank/DDBJ whole genome shotgun (WGS) entry which is preliminary data.</text>
</comment>